<comment type="subcellular location">
    <subcellularLocation>
        <location evidence="1">Nucleus</location>
        <location evidence="1">Nucleolus</location>
    </subcellularLocation>
</comment>
<evidence type="ECO:0000256" key="3">
    <source>
        <dbReference type="ARBA" id="ARBA00022552"/>
    </source>
</evidence>
<evidence type="ECO:0008006" key="8">
    <source>
        <dbReference type="Google" id="ProtNLM"/>
    </source>
</evidence>
<evidence type="ECO:0000256" key="4">
    <source>
        <dbReference type="ARBA" id="ARBA00023242"/>
    </source>
</evidence>
<evidence type="ECO:0000256" key="5">
    <source>
        <dbReference type="SAM" id="MobiDB-lite"/>
    </source>
</evidence>
<dbReference type="InterPro" id="IPR007144">
    <property type="entry name" value="SSU_processome_Utp11"/>
</dbReference>
<dbReference type="Gramene" id="QL09p051267:mrna">
    <property type="protein sequence ID" value="QL09p051267:mrna"/>
    <property type="gene ID" value="QL09p051267"/>
</dbReference>
<dbReference type="PANTHER" id="PTHR12838:SF0">
    <property type="entry name" value="U3 SMALL NUCLEOLAR RNA-ASSOCIATED PROTEIN 11-RELATED"/>
    <property type="match status" value="1"/>
</dbReference>
<accession>A0A7N2MLV6</accession>
<evidence type="ECO:0000313" key="7">
    <source>
        <dbReference type="Proteomes" id="UP000594261"/>
    </source>
</evidence>
<evidence type="ECO:0000256" key="1">
    <source>
        <dbReference type="ARBA" id="ARBA00004604"/>
    </source>
</evidence>
<dbReference type="GO" id="GO:0032040">
    <property type="term" value="C:small-subunit processome"/>
    <property type="evidence" value="ECO:0007669"/>
    <property type="project" value="InterPro"/>
</dbReference>
<dbReference type="FunCoup" id="A0A7N2MLV6">
    <property type="interactions" value="2790"/>
</dbReference>
<dbReference type="PANTHER" id="PTHR12838">
    <property type="entry name" value="U3 SMALL NUCLEOLAR RNA-ASSOCIATED PROTEIN 11"/>
    <property type="match status" value="1"/>
</dbReference>
<evidence type="ECO:0000256" key="2">
    <source>
        <dbReference type="ARBA" id="ARBA00008105"/>
    </source>
</evidence>
<name>A0A7N2MLV6_QUELO</name>
<protein>
    <recommendedName>
        <fullName evidence="8">U3 small nucleolar RNA-associated protein 11</fullName>
    </recommendedName>
</protein>
<reference evidence="6" key="2">
    <citation type="submission" date="2021-01" db="UniProtKB">
        <authorList>
            <consortium name="EnsemblPlants"/>
        </authorList>
    </citation>
    <scope>IDENTIFICATION</scope>
</reference>
<dbReference type="Pfam" id="PF03998">
    <property type="entry name" value="Utp11"/>
    <property type="match status" value="2"/>
</dbReference>
<dbReference type="AlphaFoldDB" id="A0A7N2MLV6"/>
<dbReference type="Proteomes" id="UP000594261">
    <property type="component" value="Chromosome 9"/>
</dbReference>
<comment type="similarity">
    <text evidence="2">Belongs to the UTP11 family.</text>
</comment>
<evidence type="ECO:0000313" key="6">
    <source>
        <dbReference type="EnsemblPlants" id="QL09p051267:mrna"/>
    </source>
</evidence>
<feature type="region of interest" description="Disordered" evidence="5">
    <location>
        <begin position="1"/>
        <end position="23"/>
    </location>
</feature>
<dbReference type="OMA" id="KCIDDDI"/>
<keyword evidence="7" id="KW-1185">Reference proteome</keyword>
<sequence>MSSLRNAVNRRAHKERAQPHARKKFGLLEKHKDYVERAQAFHKKEDTLRKLKEKAAFRNPDEFYFKMIKTRTVDGVHKLESGANKYTPEELMLMKTQDMGYILQKLQSEKKKIEKLAAVLHSVDDRQSNRHVYYAEDREEAKEIQLHSLKSTSVPTNDVSNDSKRFDIRGSNLALLHSNILEMEEKSDSLTSYLAKELWMTKKEVIENIIWGSNTSWRIEAKLVYEFSPTWEQLIVADGGGFGDIGYLRLQAICGSSTREKCGKDENRVLEGYGDMGGGKCIDDDILDVVTIVEGFLKTSTSYRELEARRNRVSQLEKLYMDMALQKELQKKGRKRKLREDEIVCPTSKPVYKWRPERKR</sequence>
<dbReference type="EMBL" id="LRBV02000009">
    <property type="status" value="NOT_ANNOTATED_CDS"/>
    <property type="molecule type" value="Genomic_DNA"/>
</dbReference>
<dbReference type="EnsemblPlants" id="QL09p051267:mrna">
    <property type="protein sequence ID" value="QL09p051267:mrna"/>
    <property type="gene ID" value="QL09p051267"/>
</dbReference>
<organism evidence="6 7">
    <name type="scientific">Quercus lobata</name>
    <name type="common">Valley oak</name>
    <dbReference type="NCBI Taxonomy" id="97700"/>
    <lineage>
        <taxon>Eukaryota</taxon>
        <taxon>Viridiplantae</taxon>
        <taxon>Streptophyta</taxon>
        <taxon>Embryophyta</taxon>
        <taxon>Tracheophyta</taxon>
        <taxon>Spermatophyta</taxon>
        <taxon>Magnoliopsida</taxon>
        <taxon>eudicotyledons</taxon>
        <taxon>Gunneridae</taxon>
        <taxon>Pentapetalae</taxon>
        <taxon>rosids</taxon>
        <taxon>fabids</taxon>
        <taxon>Fagales</taxon>
        <taxon>Fagaceae</taxon>
        <taxon>Quercus</taxon>
    </lineage>
</organism>
<proteinExistence type="inferred from homology"/>
<keyword evidence="3" id="KW-0698">rRNA processing</keyword>
<feature type="compositionally biased region" description="Basic residues" evidence="5">
    <location>
        <begin position="8"/>
        <end position="23"/>
    </location>
</feature>
<keyword evidence="4" id="KW-0539">Nucleus</keyword>
<dbReference type="GO" id="GO:0006364">
    <property type="term" value="P:rRNA processing"/>
    <property type="evidence" value="ECO:0007669"/>
    <property type="project" value="UniProtKB-KW"/>
</dbReference>
<dbReference type="InParanoid" id="A0A7N2MLV6"/>
<reference evidence="6 7" key="1">
    <citation type="journal article" date="2016" name="G3 (Bethesda)">
        <title>First Draft Assembly and Annotation of the Genome of a California Endemic Oak Quercus lobata Nee (Fagaceae).</title>
        <authorList>
            <person name="Sork V.L."/>
            <person name="Fitz-Gibbon S.T."/>
            <person name="Puiu D."/>
            <person name="Crepeau M."/>
            <person name="Gugger P.F."/>
            <person name="Sherman R."/>
            <person name="Stevens K."/>
            <person name="Langley C.H."/>
            <person name="Pellegrini M."/>
            <person name="Salzberg S.L."/>
        </authorList>
    </citation>
    <scope>NUCLEOTIDE SEQUENCE [LARGE SCALE GENOMIC DNA]</scope>
    <source>
        <strain evidence="6 7">cv. SW786</strain>
    </source>
</reference>